<reference evidence="2 3" key="1">
    <citation type="submission" date="2019-04" db="EMBL/GenBank/DDBJ databases">
        <authorList>
            <person name="Jiang L."/>
        </authorList>
    </citation>
    <scope>NUCLEOTIDE SEQUENCE [LARGE SCALE GENOMIC DNA]</scope>
    <source>
        <strain evidence="2 3">YIM 131861</strain>
    </source>
</reference>
<proteinExistence type="predicted"/>
<sequence length="918" mass="92387">MRSSLGIRWRRLVTFGIALPARRAARDVGVLACWTVLLALTVAVAIGAPRLALGVVDATAADAVAQAGASADLLVEARVAATGGAFDVPVIPPEDIVAVAKSVADNLPPTLAAVHRDSTLSVLTGAIPTEPVAGSPATSLRVQVRAGLLTASASRALTVVDGRLPADSAGVIEGVVSRSTADAAGIVVGTRLGLSFAGAVGAQVEIVGIAEAPASSVAASRQIPSSFRAPTSGAGSSVGTTVLVTPTGLTAAVQAGGEPATATMRERVRRPAFTADRVDEVARESRQLELDPSSLLPNSPYTIQARSTFDDVQLAFAARERTVRAQFVVLTVGVLAIALLVLLIIGGVLVRRRAADVALERARGSSLSAVAFRAAGEAVVVGVIGCGMGLGLVAAAASASRAAAAPGLIVDPSWLVAALLIAVLALPLQTVWQAWRAEAGRRTPADRRDRDALRRRARTVHVIVDVAVVLLAVVAVISLQSRGLGGGAGGVDLVAAAAPVLVAAAVTVLVARVYRWPVRAIAAVARRSRGAWGLLGAVRAERSLAVLPLLALTLAVALVAADAVLAATVRAGQEDASWARVGADARLEARGADPIDADVAGRVRDADGVTGASAQFVGDSVDIDLGTASTLATVVAVDRHYPDLVAALPALPGVVSPTDAGAFRSLKPSGDGPLPVVVDRTVAERLVSDDLTITFGDIDVPARVVATVDDGPSGSESGPFLFADLDALAAAAPDVVAADTVVAVGPGSARALRLADAGAVTTRAAWLARWRAQADVAGVQAAIGLGTGMLALFALVGFAGWMAGGSRERTRSAALLRTVGMPSAVRLFLALADELALVIAATIGGVVAAIALVWATTSGLGLGALTGGVVTPAPVVPSATVPVVIAGMVGAVAIGLLVDAVATRRHRSIDVLRAGETI</sequence>
<keyword evidence="1" id="KW-0472">Membrane</keyword>
<accession>A0A4S4FWA5</accession>
<feature type="transmembrane region" description="Helical" evidence="1">
    <location>
        <begin position="414"/>
        <end position="435"/>
    </location>
</feature>
<dbReference type="AlphaFoldDB" id="A0A4S4FWA5"/>
<feature type="transmembrane region" description="Helical" evidence="1">
    <location>
        <begin position="544"/>
        <end position="567"/>
    </location>
</feature>
<feature type="transmembrane region" description="Helical" evidence="1">
    <location>
        <begin position="456"/>
        <end position="479"/>
    </location>
</feature>
<keyword evidence="3" id="KW-1185">Reference proteome</keyword>
<evidence type="ECO:0000313" key="2">
    <source>
        <dbReference type="EMBL" id="THG34362.1"/>
    </source>
</evidence>
<dbReference type="OrthoDB" id="5118059at2"/>
<comment type="caution">
    <text evidence="2">The sequence shown here is derived from an EMBL/GenBank/DDBJ whole genome shotgun (WGS) entry which is preliminary data.</text>
</comment>
<feature type="transmembrane region" description="Helical" evidence="1">
    <location>
        <begin position="781"/>
        <end position="803"/>
    </location>
</feature>
<dbReference type="EMBL" id="SSSN01000005">
    <property type="protein sequence ID" value="THG34362.1"/>
    <property type="molecule type" value="Genomic_DNA"/>
</dbReference>
<dbReference type="Proteomes" id="UP000307380">
    <property type="component" value="Unassembled WGS sequence"/>
</dbReference>
<feature type="transmembrane region" description="Helical" evidence="1">
    <location>
        <begin position="327"/>
        <end position="350"/>
    </location>
</feature>
<feature type="transmembrane region" description="Helical" evidence="1">
    <location>
        <begin position="875"/>
        <end position="898"/>
    </location>
</feature>
<name>A0A4S4FWA5_9MICO</name>
<keyword evidence="1" id="KW-0812">Transmembrane</keyword>
<organism evidence="2 3">
    <name type="scientific">Orlajensenia flava</name>
    <dbReference type="NCBI Taxonomy" id="2565934"/>
    <lineage>
        <taxon>Bacteria</taxon>
        <taxon>Bacillati</taxon>
        <taxon>Actinomycetota</taxon>
        <taxon>Actinomycetes</taxon>
        <taxon>Micrococcales</taxon>
        <taxon>Microbacteriaceae</taxon>
        <taxon>Orlajensenia</taxon>
    </lineage>
</organism>
<feature type="transmembrane region" description="Helical" evidence="1">
    <location>
        <begin position="491"/>
        <end position="511"/>
    </location>
</feature>
<feature type="transmembrane region" description="Helical" evidence="1">
    <location>
        <begin position="370"/>
        <end position="394"/>
    </location>
</feature>
<protein>
    <submittedName>
        <fullName evidence="2">FtsX-like permease family protein</fullName>
    </submittedName>
</protein>
<keyword evidence="1" id="KW-1133">Transmembrane helix</keyword>
<evidence type="ECO:0000313" key="3">
    <source>
        <dbReference type="Proteomes" id="UP000307380"/>
    </source>
</evidence>
<gene>
    <name evidence="2" type="ORF">E6C70_08810</name>
</gene>
<dbReference type="RefSeq" id="WP_136424160.1">
    <property type="nucleotide sequence ID" value="NZ_SSSN01000005.1"/>
</dbReference>
<feature type="transmembrane region" description="Helical" evidence="1">
    <location>
        <begin position="824"/>
        <end position="855"/>
    </location>
</feature>
<evidence type="ECO:0000256" key="1">
    <source>
        <dbReference type="SAM" id="Phobius"/>
    </source>
</evidence>